<feature type="chain" id="PRO_5036191926" evidence="2">
    <location>
        <begin position="22"/>
        <end position="413"/>
    </location>
</feature>
<evidence type="ECO:0000256" key="2">
    <source>
        <dbReference type="SAM" id="SignalP"/>
    </source>
</evidence>
<protein>
    <submittedName>
        <fullName evidence="4">Uncharacterized protein</fullName>
    </submittedName>
</protein>
<feature type="signal peptide" evidence="2">
    <location>
        <begin position="1"/>
        <end position="21"/>
    </location>
</feature>
<name>A0A6U2LBJ3_9STRA</name>
<keyword evidence="1" id="KW-0472">Membrane</keyword>
<dbReference type="EMBL" id="HBGY01000309">
    <property type="protein sequence ID" value="CAD9554442.1"/>
    <property type="molecule type" value="Transcribed_RNA"/>
</dbReference>
<keyword evidence="2" id="KW-0732">Signal</keyword>
<feature type="transmembrane region" description="Helical" evidence="1">
    <location>
        <begin position="372"/>
        <end position="391"/>
    </location>
</feature>
<keyword evidence="1" id="KW-1133">Transmembrane helix</keyword>
<dbReference type="AlphaFoldDB" id="A0A6U2LBJ3"/>
<gene>
    <name evidence="3" type="ORF">LDAN0321_LOCUS200</name>
    <name evidence="4" type="ORF">LDAN0321_LOCUS201</name>
</gene>
<evidence type="ECO:0000313" key="4">
    <source>
        <dbReference type="EMBL" id="CAD9554442.1"/>
    </source>
</evidence>
<dbReference type="EMBL" id="HBGY01000308">
    <property type="protein sequence ID" value="CAD9554434.1"/>
    <property type="molecule type" value="Transcribed_RNA"/>
</dbReference>
<accession>A0A6U2LBJ3</accession>
<keyword evidence="1" id="KW-0812">Transmembrane</keyword>
<sequence length="413" mass="45400">MAIRRMMKLALAALFTSSVLGAEPVFNSKRDKTPNTKRAKLLSKARSLNNNNNNYYNGVNLADYEIKFTKCQFVKSFDDEMAADEDASSVLATRRFVIFRMCPSDNCSSCNYGYGEYVVDLETYLEFAVEYVQEEQKEMCNACAENCAVYYDDNANDAYDANGYGNRGLVYYDCSSCSGDCAAIEAMEEMGYQEATEYLECQQIYNYNGNELYAGPMCSNDGEQIKIGVFADQYCSVHTNNNIKDYLGQDDNGNNIQLSYGLMKKLYSSNCISCIEDNGNNNNGQYNGYANEPNEFCENLYESAAKCESAHNFNNGYSNYANYANQAAQENVVCNFISSLSSGTYDETGEIRVGASSSSSSSTASTTGAQKFFLTVFILGTVGLAVYAAMLHQQITKGAGSDAQLSSQGGTIA</sequence>
<evidence type="ECO:0000313" key="3">
    <source>
        <dbReference type="EMBL" id="CAD9554434.1"/>
    </source>
</evidence>
<proteinExistence type="predicted"/>
<evidence type="ECO:0000256" key="1">
    <source>
        <dbReference type="SAM" id="Phobius"/>
    </source>
</evidence>
<organism evidence="4">
    <name type="scientific">Leptocylindrus danicus</name>
    <dbReference type="NCBI Taxonomy" id="163516"/>
    <lineage>
        <taxon>Eukaryota</taxon>
        <taxon>Sar</taxon>
        <taxon>Stramenopiles</taxon>
        <taxon>Ochrophyta</taxon>
        <taxon>Bacillariophyta</taxon>
        <taxon>Coscinodiscophyceae</taxon>
        <taxon>Chaetocerotophycidae</taxon>
        <taxon>Leptocylindrales</taxon>
        <taxon>Leptocylindraceae</taxon>
        <taxon>Leptocylindrus</taxon>
    </lineage>
</organism>
<reference evidence="4" key="1">
    <citation type="submission" date="2021-01" db="EMBL/GenBank/DDBJ databases">
        <authorList>
            <person name="Corre E."/>
            <person name="Pelletier E."/>
            <person name="Niang G."/>
            <person name="Scheremetjew M."/>
            <person name="Finn R."/>
            <person name="Kale V."/>
            <person name="Holt S."/>
            <person name="Cochrane G."/>
            <person name="Meng A."/>
            <person name="Brown T."/>
            <person name="Cohen L."/>
        </authorList>
    </citation>
    <scope>NUCLEOTIDE SEQUENCE</scope>
    <source>
        <strain evidence="4">B650</strain>
    </source>
</reference>